<evidence type="ECO:0000313" key="3">
    <source>
        <dbReference type="Proteomes" id="UP000613740"/>
    </source>
</evidence>
<protein>
    <submittedName>
        <fullName evidence="2">Uncharacterized protein</fullName>
    </submittedName>
</protein>
<reference evidence="2" key="1">
    <citation type="journal article" date="2020" name="bioRxiv">
        <title>Comparative genomics of Chlamydomonas.</title>
        <authorList>
            <person name="Craig R.J."/>
            <person name="Hasan A.R."/>
            <person name="Ness R.W."/>
            <person name="Keightley P.D."/>
        </authorList>
    </citation>
    <scope>NUCLEOTIDE SEQUENCE</scope>
    <source>
        <strain evidence="2">CCAP 11/173</strain>
    </source>
</reference>
<feature type="region of interest" description="Disordered" evidence="1">
    <location>
        <begin position="157"/>
        <end position="189"/>
    </location>
</feature>
<evidence type="ECO:0000313" key="2">
    <source>
        <dbReference type="EMBL" id="KAG2426689.1"/>
    </source>
</evidence>
<proteinExistence type="predicted"/>
<feature type="region of interest" description="Disordered" evidence="1">
    <location>
        <begin position="100"/>
        <end position="137"/>
    </location>
</feature>
<name>A0A835VV60_9CHLO</name>
<sequence>MATVPGPPHAGPRPTLGWRWQRPWAADWVARTPRQGPNGITGPKAAAAKSNWQAAVHTAVVLPAAAGAAKVGPGPSAPRASYSWLAYGLWARGLDELGGGAAATDGGGDQSVSKGAQPHQRQPAAKAQARGPSQRGRAWLGPVAAAAAATVAVAGAGASGGGSTSDAEEDTDGTAAEDKPGPGRGSGASGALAALHQLQAVAGEAAAAAVAAALVRHAAALGGDDTVVSLQPALVRQPTRALAAAMAVVAAATAWASAVAAGAVAATASGQTATALAEGWRGCVLMKAAEGSRAVGVSGSWQDRV</sequence>
<organism evidence="2 3">
    <name type="scientific">Chlamydomonas schloesseri</name>
    <dbReference type="NCBI Taxonomy" id="2026947"/>
    <lineage>
        <taxon>Eukaryota</taxon>
        <taxon>Viridiplantae</taxon>
        <taxon>Chlorophyta</taxon>
        <taxon>core chlorophytes</taxon>
        <taxon>Chlorophyceae</taxon>
        <taxon>CS clade</taxon>
        <taxon>Chlamydomonadales</taxon>
        <taxon>Chlamydomonadaceae</taxon>
        <taxon>Chlamydomonas</taxon>
    </lineage>
</organism>
<evidence type="ECO:0000256" key="1">
    <source>
        <dbReference type="SAM" id="MobiDB-lite"/>
    </source>
</evidence>
<dbReference type="EMBL" id="JAEHOD010000105">
    <property type="protein sequence ID" value="KAG2426689.1"/>
    <property type="molecule type" value="Genomic_DNA"/>
</dbReference>
<feature type="compositionally biased region" description="Gly residues" evidence="1">
    <location>
        <begin position="100"/>
        <end position="109"/>
    </location>
</feature>
<dbReference type="Proteomes" id="UP000613740">
    <property type="component" value="Unassembled WGS sequence"/>
</dbReference>
<accession>A0A835VV60</accession>
<keyword evidence="3" id="KW-1185">Reference proteome</keyword>
<gene>
    <name evidence="2" type="ORF">HYH02_014729</name>
</gene>
<dbReference type="AlphaFoldDB" id="A0A835VV60"/>
<comment type="caution">
    <text evidence="2">The sequence shown here is derived from an EMBL/GenBank/DDBJ whole genome shotgun (WGS) entry which is preliminary data.</text>
</comment>